<dbReference type="PANTHER" id="PTHR31326:SF1">
    <property type="entry name" value="PROTEIN CLT2, CHLOROPLASTIC"/>
    <property type="match status" value="1"/>
</dbReference>
<feature type="chain" id="PRO_5033044387" description="EamA domain-containing protein" evidence="8">
    <location>
        <begin position="26"/>
        <end position="422"/>
    </location>
</feature>
<feature type="transmembrane region" description="Helical" evidence="7">
    <location>
        <begin position="135"/>
        <end position="154"/>
    </location>
</feature>
<evidence type="ECO:0000256" key="5">
    <source>
        <dbReference type="ARBA" id="ARBA00022989"/>
    </source>
</evidence>
<keyword evidence="8" id="KW-0732">Signal</keyword>
<name>A0A813JGX6_POLGL</name>
<keyword evidence="3" id="KW-0813">Transport</keyword>
<dbReference type="GO" id="GO:0016020">
    <property type="term" value="C:membrane"/>
    <property type="evidence" value="ECO:0007669"/>
    <property type="project" value="UniProtKB-SubCell"/>
</dbReference>
<evidence type="ECO:0000256" key="6">
    <source>
        <dbReference type="ARBA" id="ARBA00023136"/>
    </source>
</evidence>
<feature type="transmembrane region" description="Helical" evidence="7">
    <location>
        <begin position="253"/>
        <end position="273"/>
    </location>
</feature>
<feature type="transmembrane region" description="Helical" evidence="7">
    <location>
        <begin position="174"/>
        <end position="195"/>
    </location>
</feature>
<reference evidence="9" key="1">
    <citation type="submission" date="2021-02" db="EMBL/GenBank/DDBJ databases">
        <authorList>
            <person name="Dougan E. K."/>
            <person name="Rhodes N."/>
            <person name="Thang M."/>
            <person name="Chan C."/>
        </authorList>
    </citation>
    <scope>NUCLEOTIDE SEQUENCE</scope>
</reference>
<dbReference type="AlphaFoldDB" id="A0A813JGX6"/>
<protein>
    <recommendedName>
        <fullName evidence="11">EamA domain-containing protein</fullName>
    </recommendedName>
</protein>
<gene>
    <name evidence="9" type="ORF">PGLA2088_LOCUS19847</name>
</gene>
<keyword evidence="6 7" id="KW-0472">Membrane</keyword>
<evidence type="ECO:0000256" key="4">
    <source>
        <dbReference type="ARBA" id="ARBA00022692"/>
    </source>
</evidence>
<evidence type="ECO:0000256" key="8">
    <source>
        <dbReference type="SAM" id="SignalP"/>
    </source>
</evidence>
<evidence type="ECO:0000256" key="3">
    <source>
        <dbReference type="ARBA" id="ARBA00022448"/>
    </source>
</evidence>
<dbReference type="EMBL" id="CAJNNW010025238">
    <property type="protein sequence ID" value="CAE8676387.1"/>
    <property type="molecule type" value="Genomic_DNA"/>
</dbReference>
<dbReference type="Proteomes" id="UP000626109">
    <property type="component" value="Unassembled WGS sequence"/>
</dbReference>
<comment type="caution">
    <text evidence="9">The sequence shown here is derived from an EMBL/GenBank/DDBJ whole genome shotgun (WGS) entry which is preliminary data.</text>
</comment>
<dbReference type="Pfam" id="PF08627">
    <property type="entry name" value="CRT-like"/>
    <property type="match status" value="1"/>
</dbReference>
<evidence type="ECO:0000256" key="7">
    <source>
        <dbReference type="SAM" id="Phobius"/>
    </source>
</evidence>
<feature type="transmembrane region" description="Helical" evidence="7">
    <location>
        <begin position="207"/>
        <end position="233"/>
    </location>
</feature>
<sequence length="422" mass="44535">MSSAMSSAILQAVLLLSFLTSNVWQRVAFKNLGYALGSHPIFVLLSISGAFVAIFAVICLGIVGVTGGWLPETRTWRVVGVFWAIGVCNGLQGAGMVFANPYVPGCLQALLQQALIPFTLAASVAAGARFEPHQYCGVALILGGIGLQLLPGLGKSSGAAALVGGAPAVAAPASMTWWSLVFLVAQFPVALAAILQEKAFRAVPVSVFHMLFWASTAQFLSLLLLLPLPSLVASSLRLSFQEGLDALAAEWQLVFEGSASAPLFACIVAMLVSQLTQALMVKYSSAAFTVVCMALAVPASAVVFTMPALIGAHRERMTEATLVSLALVFVGIVVYRLGACRRISDTKFEHRPADEPLLGGTPRKKQVPDLISPPLKRLCSGESLVAPQLCSGGVGIIQSKYSNASDSKLSIWEERTLRDHPV</sequence>
<dbReference type="InterPro" id="IPR013936">
    <property type="entry name" value="CRT-like"/>
</dbReference>
<feature type="transmembrane region" description="Helical" evidence="7">
    <location>
        <begin position="322"/>
        <end position="339"/>
    </location>
</feature>
<evidence type="ECO:0000313" key="9">
    <source>
        <dbReference type="EMBL" id="CAE8676387.1"/>
    </source>
</evidence>
<organism evidence="9 10">
    <name type="scientific">Polarella glacialis</name>
    <name type="common">Dinoflagellate</name>
    <dbReference type="NCBI Taxonomy" id="89957"/>
    <lineage>
        <taxon>Eukaryota</taxon>
        <taxon>Sar</taxon>
        <taxon>Alveolata</taxon>
        <taxon>Dinophyceae</taxon>
        <taxon>Suessiales</taxon>
        <taxon>Suessiaceae</taxon>
        <taxon>Polarella</taxon>
    </lineage>
</organism>
<keyword evidence="4 7" id="KW-0812">Transmembrane</keyword>
<feature type="transmembrane region" description="Helical" evidence="7">
    <location>
        <begin position="41"/>
        <end position="66"/>
    </location>
</feature>
<feature type="transmembrane region" description="Helical" evidence="7">
    <location>
        <begin position="78"/>
        <end position="98"/>
    </location>
</feature>
<evidence type="ECO:0000313" key="10">
    <source>
        <dbReference type="Proteomes" id="UP000626109"/>
    </source>
</evidence>
<keyword evidence="5 7" id="KW-1133">Transmembrane helix</keyword>
<accession>A0A813JGX6</accession>
<feature type="transmembrane region" description="Helical" evidence="7">
    <location>
        <begin position="110"/>
        <end position="128"/>
    </location>
</feature>
<dbReference type="PANTHER" id="PTHR31326">
    <property type="entry name" value="PROTEIN CLT2, CHLOROPLASTIC"/>
    <property type="match status" value="1"/>
</dbReference>
<comment type="similarity">
    <text evidence="2">Belongs to the CRT-like transporter family.</text>
</comment>
<proteinExistence type="inferred from homology"/>
<evidence type="ECO:0000256" key="1">
    <source>
        <dbReference type="ARBA" id="ARBA00004141"/>
    </source>
</evidence>
<feature type="transmembrane region" description="Helical" evidence="7">
    <location>
        <begin position="285"/>
        <end position="310"/>
    </location>
</feature>
<evidence type="ECO:0000256" key="2">
    <source>
        <dbReference type="ARBA" id="ARBA00006690"/>
    </source>
</evidence>
<evidence type="ECO:0008006" key="11">
    <source>
        <dbReference type="Google" id="ProtNLM"/>
    </source>
</evidence>
<comment type="subcellular location">
    <subcellularLocation>
        <location evidence="1">Membrane</location>
        <topology evidence="1">Multi-pass membrane protein</topology>
    </subcellularLocation>
</comment>
<feature type="signal peptide" evidence="8">
    <location>
        <begin position="1"/>
        <end position="25"/>
    </location>
</feature>